<dbReference type="PATRIC" id="fig|883077.3.peg.458"/>
<evidence type="ECO:0000313" key="3">
    <source>
        <dbReference type="EMBL" id="EJZ87834.1"/>
    </source>
</evidence>
<dbReference type="PANTHER" id="PTHR10285">
    <property type="entry name" value="URIDINE KINASE"/>
    <property type="match status" value="1"/>
</dbReference>
<proteinExistence type="predicted"/>
<dbReference type="Proteomes" id="UP000003994">
    <property type="component" value="Unassembled WGS sequence"/>
</dbReference>
<feature type="region of interest" description="Disordered" evidence="1">
    <location>
        <begin position="33"/>
        <end position="59"/>
    </location>
</feature>
<accession>K0Z6J2</accession>
<dbReference type="AlphaFoldDB" id="K0Z6J2"/>
<evidence type="ECO:0000259" key="2">
    <source>
        <dbReference type="Pfam" id="PF00485"/>
    </source>
</evidence>
<dbReference type="Gene3D" id="3.40.50.300">
    <property type="entry name" value="P-loop containing nucleotide triphosphate hydrolases"/>
    <property type="match status" value="1"/>
</dbReference>
<dbReference type="Pfam" id="PF00485">
    <property type="entry name" value="PRK"/>
    <property type="match status" value="1"/>
</dbReference>
<dbReference type="HOGENOM" id="CLU_067202_2_1_11"/>
<feature type="domain" description="Phosphoribulokinase/uridine kinase" evidence="2">
    <location>
        <begin position="100"/>
        <end position="282"/>
    </location>
</feature>
<protein>
    <recommendedName>
        <fullName evidence="2">Phosphoribulokinase/uridine kinase domain-containing protein</fullName>
    </recommendedName>
</protein>
<organism evidence="3 4">
    <name type="scientific">Schaalia turicensis ACS-279-V-Col4</name>
    <dbReference type="NCBI Taxonomy" id="883077"/>
    <lineage>
        <taxon>Bacteria</taxon>
        <taxon>Bacillati</taxon>
        <taxon>Actinomycetota</taxon>
        <taxon>Actinomycetes</taxon>
        <taxon>Actinomycetales</taxon>
        <taxon>Actinomycetaceae</taxon>
        <taxon>Schaalia</taxon>
    </lineage>
</organism>
<dbReference type="InterPro" id="IPR006083">
    <property type="entry name" value="PRK/URK"/>
</dbReference>
<dbReference type="SUPFAM" id="SSF52540">
    <property type="entry name" value="P-loop containing nucleoside triphosphate hydrolases"/>
    <property type="match status" value="1"/>
</dbReference>
<dbReference type="GO" id="GO:0016301">
    <property type="term" value="F:kinase activity"/>
    <property type="evidence" value="ECO:0007669"/>
    <property type="project" value="InterPro"/>
</dbReference>
<comment type="caution">
    <text evidence="3">The sequence shown here is derived from an EMBL/GenBank/DDBJ whole genome shotgun (WGS) entry which is preliminary data.</text>
</comment>
<dbReference type="InterPro" id="IPR027417">
    <property type="entry name" value="P-loop_NTPase"/>
</dbReference>
<sequence>MDQLPLVDTADDHSKRLIVSSRLRASQPALSFTVSAPPQNDEVSAMSTHTDTADNQPAGSISGSAPYAIYSERASASLSVAQQVVDLVLHRLANGENIRVLGLTGPPGTGKTTVAALVAEILETADVAVAGIAPMDGFHMSNAVLDDLERHDRKGAPDTFDVWGYQALLARIQASEHPVFAPDYNRGLHEPVAASILIPTEGIVITEGNYLAFDEPGWREARGHIDFLVHIDTPTDAVMRRLVTRHEAFGKCRADAAHWVRTVDAPNIELVAECASRADAIISPQTGE</sequence>
<evidence type="ECO:0000256" key="1">
    <source>
        <dbReference type="SAM" id="MobiDB-lite"/>
    </source>
</evidence>
<dbReference type="STRING" id="883077.HMPREF9241_00462"/>
<keyword evidence="4" id="KW-1185">Reference proteome</keyword>
<dbReference type="RefSeq" id="WP_006680668.1">
    <property type="nucleotide sequence ID" value="NZ_JH815208.1"/>
</dbReference>
<evidence type="ECO:0000313" key="4">
    <source>
        <dbReference type="Proteomes" id="UP000003994"/>
    </source>
</evidence>
<name>K0Z6J2_9ACTO</name>
<dbReference type="GO" id="GO:0005524">
    <property type="term" value="F:ATP binding"/>
    <property type="evidence" value="ECO:0007669"/>
    <property type="project" value="InterPro"/>
</dbReference>
<dbReference type="EMBL" id="AGWQ01000003">
    <property type="protein sequence ID" value="EJZ87834.1"/>
    <property type="molecule type" value="Genomic_DNA"/>
</dbReference>
<reference evidence="3 4" key="1">
    <citation type="submission" date="2012-07" db="EMBL/GenBank/DDBJ databases">
        <title>The Genome Sequence of Actinomyces turicensis ACS-279-V-COL4.</title>
        <authorList>
            <consortium name="The Broad Institute Genome Sequencing Platform"/>
            <person name="Earl A."/>
            <person name="Ward D."/>
            <person name="Feldgarden M."/>
            <person name="Gevers D."/>
            <person name="Saerens B."/>
            <person name="Vaneechoutte M."/>
            <person name="Walker B."/>
            <person name="Young S.K."/>
            <person name="Zeng Q."/>
            <person name="Gargeya S."/>
            <person name="Fitzgerald M."/>
            <person name="Haas B."/>
            <person name="Abouelleil A."/>
            <person name="Alvarado L."/>
            <person name="Arachchi H.M."/>
            <person name="Berlin A."/>
            <person name="Chapman S.B."/>
            <person name="Goldberg J."/>
            <person name="Griggs A."/>
            <person name="Gujja S."/>
            <person name="Hansen M."/>
            <person name="Howarth C."/>
            <person name="Imamovic A."/>
            <person name="Larimer J."/>
            <person name="McCowen C."/>
            <person name="Montmayeur A."/>
            <person name="Murphy C."/>
            <person name="Neiman D."/>
            <person name="Pearson M."/>
            <person name="Priest M."/>
            <person name="Roberts A."/>
            <person name="Saif S."/>
            <person name="Shea T."/>
            <person name="Sisk P."/>
            <person name="Sykes S."/>
            <person name="Wortman J."/>
            <person name="Nusbaum C."/>
            <person name="Birren B."/>
        </authorList>
    </citation>
    <scope>NUCLEOTIDE SEQUENCE [LARGE SCALE GENOMIC DNA]</scope>
    <source>
        <strain evidence="3 4">ACS-279-V-Col4</strain>
    </source>
</reference>
<gene>
    <name evidence="3" type="ORF">HMPREF9241_00462</name>
</gene>
<dbReference type="eggNOG" id="COG0572">
    <property type="taxonomic scope" value="Bacteria"/>
</dbReference>